<dbReference type="GO" id="GO:0048038">
    <property type="term" value="F:quinone binding"/>
    <property type="evidence" value="ECO:0007669"/>
    <property type="project" value="TreeGrafter"/>
</dbReference>
<dbReference type="Gene3D" id="3.40.50.720">
    <property type="entry name" value="NAD(P)-binding Rossmann-like Domain"/>
    <property type="match status" value="1"/>
</dbReference>
<evidence type="ECO:0000256" key="16">
    <source>
        <dbReference type="ARBA" id="ARBA00050435"/>
    </source>
</evidence>
<keyword evidence="27" id="KW-1185">Reference proteome</keyword>
<evidence type="ECO:0000313" key="26">
    <source>
        <dbReference type="EMBL" id="EGT34745.1"/>
    </source>
</evidence>
<dbReference type="InParanoid" id="G0MKX4"/>
<evidence type="ECO:0000256" key="14">
    <source>
        <dbReference type="ARBA" id="ARBA00049069"/>
    </source>
</evidence>
<evidence type="ECO:0000256" key="25">
    <source>
        <dbReference type="ARBA" id="ARBA00083258"/>
    </source>
</evidence>
<keyword evidence="12" id="KW-0275">Fatty acid biosynthesis</keyword>
<dbReference type="EMBL" id="GL379799">
    <property type="protein sequence ID" value="EGT34745.1"/>
    <property type="molecule type" value="Genomic_DNA"/>
</dbReference>
<dbReference type="FunFam" id="3.40.50.720:FF:000231">
    <property type="entry name" value="Estradiol 17-beta-dehydrogenase 8"/>
    <property type="match status" value="1"/>
</dbReference>
<sequence length="265" mass="28258">MFVTSFEFKPRGLSMPCGVCTLSRTVSRISLRGGSGIGRAICEKLASSGAQLIVADLNESVAKNTVNALPGNGHSSFQMDVCKSDDVNRLQHFIKSSGSTPSILVNCAGITKDSTLLKMSQKQWQDVIDVNLNSIFLMTQMIARESVSTQTPVSIVNVSSIVGKIGNFGQTNYSATKAGVIGFTKSAARELATKNIRVNAILPGFIRTPMTEAMPPKVLETMVSMVPQRRLGEPEEIANAVLFLASDMSSYVTGTTLEVTGGLGM</sequence>
<dbReference type="NCBIfam" id="NF009466">
    <property type="entry name" value="PRK12826.1-2"/>
    <property type="match status" value="1"/>
</dbReference>
<evidence type="ECO:0000256" key="15">
    <source>
        <dbReference type="ARBA" id="ARBA00050232"/>
    </source>
</evidence>
<evidence type="ECO:0000256" key="7">
    <source>
        <dbReference type="ARBA" id="ARBA00022832"/>
    </source>
</evidence>
<evidence type="ECO:0000256" key="18">
    <source>
        <dbReference type="ARBA" id="ARBA00065174"/>
    </source>
</evidence>
<evidence type="ECO:0000256" key="22">
    <source>
        <dbReference type="ARBA" id="ARBA00081419"/>
    </source>
</evidence>
<evidence type="ECO:0000256" key="8">
    <source>
        <dbReference type="ARBA" id="ARBA00023002"/>
    </source>
</evidence>
<dbReference type="GO" id="GO:0005759">
    <property type="term" value="C:mitochondrial matrix"/>
    <property type="evidence" value="ECO:0007669"/>
    <property type="project" value="UniProtKB-SubCell"/>
</dbReference>
<dbReference type="STRING" id="135651.G0MKX4"/>
<dbReference type="EC" id="1.1.1.n12" evidence="4"/>
<evidence type="ECO:0000256" key="23">
    <source>
        <dbReference type="ARBA" id="ARBA00081936"/>
    </source>
</evidence>
<evidence type="ECO:0000256" key="13">
    <source>
        <dbReference type="ARBA" id="ARBA00037929"/>
    </source>
</evidence>
<dbReference type="AlphaFoldDB" id="G0MKX4"/>
<name>G0MKX4_CAEBE</name>
<evidence type="ECO:0000256" key="17">
    <source>
        <dbReference type="ARBA" id="ARBA00052680"/>
    </source>
</evidence>
<evidence type="ECO:0000256" key="1">
    <source>
        <dbReference type="ARBA" id="ARBA00004305"/>
    </source>
</evidence>
<dbReference type="OMA" id="VWDTTMA"/>
<evidence type="ECO:0000256" key="3">
    <source>
        <dbReference type="ARBA" id="ARBA00006484"/>
    </source>
</evidence>
<comment type="catalytic activity">
    <reaction evidence="14">
        <text>17beta-estradiol + NAD(+) = estrone + NADH + H(+)</text>
        <dbReference type="Rhea" id="RHEA:24612"/>
        <dbReference type="ChEBI" id="CHEBI:15378"/>
        <dbReference type="ChEBI" id="CHEBI:16469"/>
        <dbReference type="ChEBI" id="CHEBI:17263"/>
        <dbReference type="ChEBI" id="CHEBI:57540"/>
        <dbReference type="ChEBI" id="CHEBI:57945"/>
        <dbReference type="EC" id="1.1.1.62"/>
    </reaction>
    <physiologicalReaction direction="left-to-right" evidence="14">
        <dbReference type="Rhea" id="RHEA:24613"/>
    </physiologicalReaction>
    <physiologicalReaction direction="right-to-left" evidence="14">
        <dbReference type="Rhea" id="RHEA:24614"/>
    </physiologicalReaction>
</comment>
<evidence type="ECO:0000256" key="5">
    <source>
        <dbReference type="ARBA" id="ARBA00022516"/>
    </source>
</evidence>
<dbReference type="GO" id="GO:0006633">
    <property type="term" value="P:fatty acid biosynthetic process"/>
    <property type="evidence" value="ECO:0007669"/>
    <property type="project" value="UniProtKB-KW"/>
</dbReference>
<evidence type="ECO:0000256" key="19">
    <source>
        <dbReference type="ARBA" id="ARBA00066822"/>
    </source>
</evidence>
<organism evidence="27">
    <name type="scientific">Caenorhabditis brenneri</name>
    <name type="common">Nematode worm</name>
    <dbReference type="NCBI Taxonomy" id="135651"/>
    <lineage>
        <taxon>Eukaryota</taxon>
        <taxon>Metazoa</taxon>
        <taxon>Ecdysozoa</taxon>
        <taxon>Nematoda</taxon>
        <taxon>Chromadorea</taxon>
        <taxon>Rhabditida</taxon>
        <taxon>Rhabditina</taxon>
        <taxon>Rhabditomorpha</taxon>
        <taxon>Rhabditoidea</taxon>
        <taxon>Rhabditidae</taxon>
        <taxon>Peloderinae</taxon>
        <taxon>Caenorhabditis</taxon>
    </lineage>
</organism>
<dbReference type="PANTHER" id="PTHR42760:SF83">
    <property type="entry name" value="(3R)-3-HYDROXYACYL-COA DEHYDROGENASE"/>
    <property type="match status" value="1"/>
</dbReference>
<evidence type="ECO:0000256" key="24">
    <source>
        <dbReference type="ARBA" id="ARBA00083097"/>
    </source>
</evidence>
<evidence type="ECO:0000313" key="27">
    <source>
        <dbReference type="Proteomes" id="UP000008068"/>
    </source>
</evidence>
<evidence type="ECO:0000256" key="4">
    <source>
        <dbReference type="ARBA" id="ARBA00012456"/>
    </source>
</evidence>
<dbReference type="InterPro" id="IPR002347">
    <property type="entry name" value="SDR_fam"/>
</dbReference>
<evidence type="ECO:0000256" key="20">
    <source>
        <dbReference type="ARBA" id="ARBA00070911"/>
    </source>
</evidence>
<dbReference type="PROSITE" id="PS00061">
    <property type="entry name" value="ADH_SHORT"/>
    <property type="match status" value="1"/>
</dbReference>
<keyword evidence="8" id="KW-0560">Oxidoreductase</keyword>
<evidence type="ECO:0000256" key="11">
    <source>
        <dbReference type="ARBA" id="ARBA00023128"/>
    </source>
</evidence>
<keyword evidence="10" id="KW-0443">Lipid metabolism</keyword>
<comment type="subunit">
    <text evidence="18">Heterotetramer with CBR4; contains two molecules of HSD17B8 and CBR4.</text>
</comment>
<dbReference type="CDD" id="cd05333">
    <property type="entry name" value="BKR_SDR_c"/>
    <property type="match status" value="1"/>
</dbReference>
<dbReference type="PANTHER" id="PTHR42760">
    <property type="entry name" value="SHORT-CHAIN DEHYDROGENASES/REDUCTASES FAMILY MEMBER"/>
    <property type="match status" value="1"/>
</dbReference>
<dbReference type="eggNOG" id="KOG1200">
    <property type="taxonomic scope" value="Eukaryota"/>
</dbReference>
<evidence type="ECO:0000256" key="12">
    <source>
        <dbReference type="ARBA" id="ARBA00023160"/>
    </source>
</evidence>
<comment type="catalytic activity">
    <reaction evidence="16">
        <text>17beta-hydroxy-5alpha-androstan-3-one + NAD(+) = 5alpha-androstan-3,17-dione + NADH + H(+)</text>
        <dbReference type="Rhea" id="RHEA:41992"/>
        <dbReference type="ChEBI" id="CHEBI:15378"/>
        <dbReference type="ChEBI" id="CHEBI:15994"/>
        <dbReference type="ChEBI" id="CHEBI:16330"/>
        <dbReference type="ChEBI" id="CHEBI:57540"/>
        <dbReference type="ChEBI" id="CHEBI:57945"/>
    </reaction>
    <physiologicalReaction direction="left-to-right" evidence="16">
        <dbReference type="Rhea" id="RHEA:41993"/>
    </physiologicalReaction>
</comment>
<proteinExistence type="inferred from homology"/>
<keyword evidence="6" id="KW-0597">Phosphoprotein</keyword>
<reference evidence="27" key="1">
    <citation type="submission" date="2011-07" db="EMBL/GenBank/DDBJ databases">
        <authorList>
            <consortium name="Caenorhabditis brenneri Sequencing and Analysis Consortium"/>
            <person name="Wilson R.K."/>
        </authorList>
    </citation>
    <scope>NUCLEOTIDE SEQUENCE [LARGE SCALE GENOMIC DNA]</scope>
    <source>
        <strain evidence="27">PB2801</strain>
    </source>
</reference>
<dbReference type="EC" id="1.1.1.239" evidence="19"/>
<comment type="catalytic activity">
    <reaction evidence="15">
        <text>testosterone + NAD(+) = androst-4-ene-3,17-dione + NADH + H(+)</text>
        <dbReference type="Rhea" id="RHEA:14929"/>
        <dbReference type="ChEBI" id="CHEBI:15378"/>
        <dbReference type="ChEBI" id="CHEBI:16422"/>
        <dbReference type="ChEBI" id="CHEBI:17347"/>
        <dbReference type="ChEBI" id="CHEBI:57540"/>
        <dbReference type="ChEBI" id="CHEBI:57945"/>
        <dbReference type="EC" id="1.1.1.239"/>
    </reaction>
    <physiologicalReaction direction="left-to-right" evidence="15">
        <dbReference type="Rhea" id="RHEA:14930"/>
    </physiologicalReaction>
</comment>
<comment type="subcellular location">
    <subcellularLocation>
        <location evidence="1">Mitochondrion matrix</location>
    </subcellularLocation>
</comment>
<comment type="pathway">
    <text evidence="13">Steroid biosynthesis; estrogen biosynthesis.</text>
</comment>
<keyword evidence="7" id="KW-0276">Fatty acid metabolism</keyword>
<dbReference type="PRINTS" id="PR00080">
    <property type="entry name" value="SDRFAMILY"/>
</dbReference>
<dbReference type="GO" id="GO:0008210">
    <property type="term" value="P:estrogen metabolic process"/>
    <property type="evidence" value="ECO:0007669"/>
    <property type="project" value="UniProtKB-ARBA"/>
</dbReference>
<protein>
    <recommendedName>
        <fullName evidence="20">(3R)-3-hydroxyacyl-CoA dehydrogenase</fullName>
        <ecNumber evidence="19">1.1.1.239</ecNumber>
        <ecNumber evidence="4">1.1.1.n12</ecNumber>
    </recommendedName>
    <alternativeName>
        <fullName evidence="22">17-beta-hydroxysteroid dehydrogenase 8</fullName>
    </alternativeName>
    <alternativeName>
        <fullName evidence="21">3-ketoacyl-[acyl-carrier-protein] reductase alpha subunit</fullName>
    </alternativeName>
    <alternativeName>
        <fullName evidence="24">3-oxoacyl-[acyl-carrier-protein] reductase</fullName>
    </alternativeName>
    <alternativeName>
        <fullName evidence="25">Estradiol 17-beta-dehydrogenase 8</fullName>
    </alternativeName>
    <alternativeName>
        <fullName evidence="23">Testosterone 17-beta-dehydrogenase 8</fullName>
    </alternativeName>
</protein>
<comment type="pathway">
    <text evidence="2">Lipid metabolism; fatty acid biosynthesis.</text>
</comment>
<dbReference type="GO" id="GO:0004303">
    <property type="term" value="F:estradiol 17-beta-dehydrogenase [NAD(P)+] activity"/>
    <property type="evidence" value="ECO:0007669"/>
    <property type="project" value="UniProtKB-EC"/>
</dbReference>
<comment type="similarity">
    <text evidence="3">Belongs to the short-chain dehydrogenases/reductases (SDR) family.</text>
</comment>
<dbReference type="PRINTS" id="PR00081">
    <property type="entry name" value="GDHRDH"/>
</dbReference>
<evidence type="ECO:0000256" key="9">
    <source>
        <dbReference type="ARBA" id="ARBA00023027"/>
    </source>
</evidence>
<accession>G0MKX4</accession>
<dbReference type="FunCoup" id="G0MKX4">
    <property type="interactions" value="1512"/>
</dbReference>
<keyword evidence="9" id="KW-0520">NAD</keyword>
<evidence type="ECO:0000256" key="2">
    <source>
        <dbReference type="ARBA" id="ARBA00005194"/>
    </source>
</evidence>
<dbReference type="HOGENOM" id="CLU_010194_1_3_1"/>
<evidence type="ECO:0000256" key="10">
    <source>
        <dbReference type="ARBA" id="ARBA00023098"/>
    </source>
</evidence>
<dbReference type="Proteomes" id="UP000008068">
    <property type="component" value="Unassembled WGS sequence"/>
</dbReference>
<evidence type="ECO:0000256" key="6">
    <source>
        <dbReference type="ARBA" id="ARBA00022553"/>
    </source>
</evidence>
<dbReference type="GO" id="GO:0047035">
    <property type="term" value="F:testosterone dehydrogenase (NAD+) activity"/>
    <property type="evidence" value="ECO:0007669"/>
    <property type="project" value="UniProtKB-EC"/>
</dbReference>
<dbReference type="InterPro" id="IPR036291">
    <property type="entry name" value="NAD(P)-bd_dom_sf"/>
</dbReference>
<keyword evidence="11" id="KW-0496">Mitochondrion</keyword>
<evidence type="ECO:0000256" key="21">
    <source>
        <dbReference type="ARBA" id="ARBA00077835"/>
    </source>
</evidence>
<gene>
    <name evidence="26" type="ORF">CAEBREN_10778</name>
</gene>
<dbReference type="OrthoDB" id="294295at2759"/>
<dbReference type="SUPFAM" id="SSF51735">
    <property type="entry name" value="NAD(P)-binding Rossmann-fold domains"/>
    <property type="match status" value="1"/>
</dbReference>
<dbReference type="InterPro" id="IPR020904">
    <property type="entry name" value="Sc_DH/Rdtase_CS"/>
</dbReference>
<comment type="catalytic activity">
    <reaction evidence="17">
        <text>a (3R)-3-hydroxyacyl-CoA + NAD(+) = a 3-oxoacyl-CoA + NADH + H(+)</text>
        <dbReference type="Rhea" id="RHEA:32711"/>
        <dbReference type="ChEBI" id="CHEBI:15378"/>
        <dbReference type="ChEBI" id="CHEBI:57319"/>
        <dbReference type="ChEBI" id="CHEBI:57540"/>
        <dbReference type="ChEBI" id="CHEBI:57945"/>
        <dbReference type="ChEBI" id="CHEBI:90726"/>
        <dbReference type="EC" id="1.1.1.n12"/>
    </reaction>
    <physiologicalReaction direction="left-to-right" evidence="17">
        <dbReference type="Rhea" id="RHEA:32712"/>
    </physiologicalReaction>
</comment>
<dbReference type="Pfam" id="PF13561">
    <property type="entry name" value="adh_short_C2"/>
    <property type="match status" value="1"/>
</dbReference>
<keyword evidence="5" id="KW-0444">Lipid biosynthesis</keyword>